<dbReference type="SUPFAM" id="SSF55785">
    <property type="entry name" value="PYP-like sensor domain (PAS domain)"/>
    <property type="match status" value="4"/>
</dbReference>
<keyword evidence="1" id="KW-0472">Membrane</keyword>
<dbReference type="SUPFAM" id="SSF141868">
    <property type="entry name" value="EAL domain-like"/>
    <property type="match status" value="1"/>
</dbReference>
<dbReference type="InterPro" id="IPR001610">
    <property type="entry name" value="PAC"/>
</dbReference>
<name>A0A4R6RIF3_9HYPH</name>
<feature type="transmembrane region" description="Helical" evidence="1">
    <location>
        <begin position="176"/>
        <end position="196"/>
    </location>
</feature>
<comment type="caution">
    <text evidence="6">The sequence shown here is derived from an EMBL/GenBank/DDBJ whole genome shotgun (WGS) entry which is preliminary data.</text>
</comment>
<feature type="domain" description="PAS" evidence="2">
    <location>
        <begin position="445"/>
        <end position="477"/>
    </location>
</feature>
<feature type="transmembrane region" description="Helical" evidence="1">
    <location>
        <begin position="144"/>
        <end position="164"/>
    </location>
</feature>
<dbReference type="InterPro" id="IPR035965">
    <property type="entry name" value="PAS-like_dom_sf"/>
</dbReference>
<dbReference type="PROSITE" id="PS50113">
    <property type="entry name" value="PAC"/>
    <property type="match status" value="3"/>
</dbReference>
<dbReference type="CDD" id="cd01948">
    <property type="entry name" value="EAL"/>
    <property type="match status" value="1"/>
</dbReference>
<proteinExistence type="predicted"/>
<dbReference type="Gene3D" id="2.10.70.100">
    <property type="match status" value="1"/>
</dbReference>
<dbReference type="CDD" id="cd00130">
    <property type="entry name" value="PAS"/>
    <property type="match status" value="4"/>
</dbReference>
<dbReference type="CDD" id="cd01949">
    <property type="entry name" value="GGDEF"/>
    <property type="match status" value="1"/>
</dbReference>
<dbReference type="SMART" id="SM00267">
    <property type="entry name" value="GGDEF"/>
    <property type="match status" value="1"/>
</dbReference>
<dbReference type="PROSITE" id="PS50887">
    <property type="entry name" value="GGDEF"/>
    <property type="match status" value="1"/>
</dbReference>
<evidence type="ECO:0000313" key="6">
    <source>
        <dbReference type="EMBL" id="TDP86289.1"/>
    </source>
</evidence>
<dbReference type="Gene3D" id="3.20.20.450">
    <property type="entry name" value="EAL domain"/>
    <property type="match status" value="1"/>
</dbReference>
<dbReference type="InterPro" id="IPR013767">
    <property type="entry name" value="PAS_fold"/>
</dbReference>
<feature type="domain" description="PAC" evidence="3">
    <location>
        <begin position="357"/>
        <end position="410"/>
    </location>
</feature>
<dbReference type="InterPro" id="IPR000700">
    <property type="entry name" value="PAS-assoc_C"/>
</dbReference>
<dbReference type="SMART" id="SM00091">
    <property type="entry name" value="PAS"/>
    <property type="match status" value="4"/>
</dbReference>
<evidence type="ECO:0000259" key="3">
    <source>
        <dbReference type="PROSITE" id="PS50113"/>
    </source>
</evidence>
<dbReference type="GO" id="GO:0006355">
    <property type="term" value="P:regulation of DNA-templated transcription"/>
    <property type="evidence" value="ECO:0007669"/>
    <property type="project" value="InterPro"/>
</dbReference>
<dbReference type="Gene3D" id="3.30.70.270">
    <property type="match status" value="1"/>
</dbReference>
<sequence>MALLAVIAALAVPAIAPVPGARAYVWVADAVLVTAGLVAPARLRIPLVAITLFAIPAVVFATGAASFESAVADGIGDAVCVAVALAMALGMDGGRTIRSHDIAGLLRRTAAVAFVGPMVGALVGAALLAVLGEAGFGGALWSRWTAGSGGALTVLPVLLFPPIIRLGRANALREFMEAMAVLAATLVLVVFAVPNLRFPFVAAMIPLALASSRMRPIQIAGLCSAVATAFALGGVHGAYHGLGSAALAFDGGLQVAGAVAAFVPFCIAVLAEHIRRDKRALAVGAEQLRRAFQGSAVAAGMIGRDGTFMRVNAACAALFGRTEAQIVGRRLDAFCREGDLDPDWLPGLFPFSRDPVAHRDLRLVRPDGTEVWARVHASAIRRRPGARSLYLLVQIENIDAQRRAVDELVRVQTLWNFALEGAGQGVWEEDYLTGKDHYSLTWTALLGFTEADMAGRRYWPDMVHPDDRAEVVRRVHEHEAGLTSSFEATCRMRHADGRWVWILDRGRIIERDSEGRPVRMVGTHTDITRQKENEEKLAILNERMRLATEAGGVGLWSYDVATGEVFWDERMHQLYGIDTGGSSSHEVWSACLHPDDREATLALFFAAVEHGAAYNTVFRIVRGDGEVRYIRTLAKMTKRADGGALMVGCNWDVTEIRLTADALAEEKERLRVTLHSIGDAVICTDTAGNVTFMNLAAETLTGHIEPMVRGAPLATVYRPVHEDSGEELPSSAAEALRSGAPVEMGHPAKLVRPDGVSRAVRDSAAPVRAASGETIGVVLVFQDVTTARALQRDLAYAASHDALTGLKNRTAFEGAVQAALAEARAGGPGHAVLFVDLDRFKVLNDTAGHAAGDTLLREIAGVVHAVVRPGDVVARLGGDEFAVLLRDCRIDEAEAQGARIIEAVRSLRFSWNDRVYNFGASIGVTALDARSVGVAEALAQADVACYASKAGGRDRVSVYRPDASEAHRHLSDLHIVAGIRESIEAGMFRLYAQEIRELSAPLARAPRLEILTRMVGPDGALVPPDVFIPAAERFDLMGALDRWVLATTLREHGARVMAVEGLTVAVNLSANSLSDPTLWDFLSAELAATGFCPSRLVLEITETAVINNFVAAERFITAARAAGCRVSLDDFGSGVSSFTYLKRFPVDAIKIDGTFVRNMKDSRYDMTIVRMIHEVGMELGVETIAEFVEDVETVDLLRTIGVAWGQGYLFHRPRPLDEVLDGYRPALASPAQVARRA</sequence>
<organism evidence="6 7">
    <name type="scientific">Oharaeibacter diazotrophicus</name>
    <dbReference type="NCBI Taxonomy" id="1920512"/>
    <lineage>
        <taxon>Bacteria</taxon>
        <taxon>Pseudomonadati</taxon>
        <taxon>Pseudomonadota</taxon>
        <taxon>Alphaproteobacteria</taxon>
        <taxon>Hyphomicrobiales</taxon>
        <taxon>Pleomorphomonadaceae</taxon>
        <taxon>Oharaeibacter</taxon>
    </lineage>
</organism>
<dbReference type="InterPro" id="IPR035919">
    <property type="entry name" value="EAL_sf"/>
</dbReference>
<dbReference type="InterPro" id="IPR052155">
    <property type="entry name" value="Biofilm_reg_signaling"/>
</dbReference>
<evidence type="ECO:0000313" key="7">
    <source>
        <dbReference type="Proteomes" id="UP000294547"/>
    </source>
</evidence>
<dbReference type="RefSeq" id="WP_126537484.1">
    <property type="nucleotide sequence ID" value="NZ_BSPM01000008.1"/>
</dbReference>
<feature type="domain" description="GGDEF" evidence="5">
    <location>
        <begin position="828"/>
        <end position="961"/>
    </location>
</feature>
<dbReference type="Pfam" id="PF00990">
    <property type="entry name" value="GGDEF"/>
    <property type="match status" value="1"/>
</dbReference>
<dbReference type="Pfam" id="PF00989">
    <property type="entry name" value="PAS"/>
    <property type="match status" value="1"/>
</dbReference>
<dbReference type="OrthoDB" id="9814202at2"/>
<dbReference type="NCBIfam" id="TIGR00229">
    <property type="entry name" value="sensory_box"/>
    <property type="match status" value="3"/>
</dbReference>
<dbReference type="NCBIfam" id="TIGR00254">
    <property type="entry name" value="GGDEF"/>
    <property type="match status" value="1"/>
</dbReference>
<dbReference type="InterPro" id="IPR013655">
    <property type="entry name" value="PAS_fold_3"/>
</dbReference>
<keyword evidence="1" id="KW-1133">Transmembrane helix</keyword>
<keyword evidence="1" id="KW-0812">Transmembrane</keyword>
<dbReference type="InterPro" id="IPR029787">
    <property type="entry name" value="Nucleotide_cyclase"/>
</dbReference>
<dbReference type="Gene3D" id="3.30.450.20">
    <property type="entry name" value="PAS domain"/>
    <property type="match status" value="4"/>
</dbReference>
<evidence type="ECO:0000256" key="1">
    <source>
        <dbReference type="SAM" id="Phobius"/>
    </source>
</evidence>
<dbReference type="PROSITE" id="PS50112">
    <property type="entry name" value="PAS"/>
    <property type="match status" value="2"/>
</dbReference>
<dbReference type="SMART" id="SM00052">
    <property type="entry name" value="EAL"/>
    <property type="match status" value="1"/>
</dbReference>
<feature type="transmembrane region" description="Helical" evidence="1">
    <location>
        <begin position="251"/>
        <end position="271"/>
    </location>
</feature>
<dbReference type="PANTHER" id="PTHR44757">
    <property type="entry name" value="DIGUANYLATE CYCLASE DGCP"/>
    <property type="match status" value="1"/>
</dbReference>
<dbReference type="Pfam" id="PF00563">
    <property type="entry name" value="EAL"/>
    <property type="match status" value="1"/>
</dbReference>
<feature type="domain" description="EAL" evidence="4">
    <location>
        <begin position="972"/>
        <end position="1227"/>
    </location>
</feature>
<feature type="transmembrane region" description="Helical" evidence="1">
    <location>
        <begin position="74"/>
        <end position="91"/>
    </location>
</feature>
<dbReference type="Pfam" id="PF08447">
    <property type="entry name" value="PAS_3"/>
    <property type="match status" value="2"/>
</dbReference>
<accession>A0A4R6RIF3</accession>
<feature type="domain" description="PAC" evidence="3">
    <location>
        <begin position="744"/>
        <end position="796"/>
    </location>
</feature>
<feature type="transmembrane region" description="Helical" evidence="1">
    <location>
        <begin position="217"/>
        <end position="239"/>
    </location>
</feature>
<evidence type="ECO:0000259" key="4">
    <source>
        <dbReference type="PROSITE" id="PS50883"/>
    </source>
</evidence>
<dbReference type="Pfam" id="PF13426">
    <property type="entry name" value="PAS_9"/>
    <property type="match status" value="1"/>
</dbReference>
<dbReference type="Proteomes" id="UP000294547">
    <property type="component" value="Unassembled WGS sequence"/>
</dbReference>
<feature type="domain" description="PAC" evidence="3">
    <location>
        <begin position="486"/>
        <end position="539"/>
    </location>
</feature>
<keyword evidence="7" id="KW-1185">Reference proteome</keyword>
<feature type="transmembrane region" description="Helical" evidence="1">
    <location>
        <begin position="47"/>
        <end position="67"/>
    </location>
</feature>
<dbReference type="InterPro" id="IPR000014">
    <property type="entry name" value="PAS"/>
</dbReference>
<dbReference type="InterPro" id="IPR001633">
    <property type="entry name" value="EAL_dom"/>
</dbReference>
<protein>
    <submittedName>
        <fullName evidence="6">PAS domain S-box-containing protein/diguanylate cyclase (GGDEF)-like protein</fullName>
    </submittedName>
</protein>
<dbReference type="InterPro" id="IPR043128">
    <property type="entry name" value="Rev_trsase/Diguanyl_cyclase"/>
</dbReference>
<feature type="transmembrane region" description="Helical" evidence="1">
    <location>
        <begin position="111"/>
        <end position="132"/>
    </location>
</feature>
<dbReference type="SUPFAM" id="SSF55073">
    <property type="entry name" value="Nucleotide cyclase"/>
    <property type="match status" value="1"/>
</dbReference>
<gene>
    <name evidence="6" type="ORF">EDD54_0159</name>
</gene>
<dbReference type="EMBL" id="SNXY01000006">
    <property type="protein sequence ID" value="TDP86289.1"/>
    <property type="molecule type" value="Genomic_DNA"/>
</dbReference>
<evidence type="ECO:0000259" key="2">
    <source>
        <dbReference type="PROSITE" id="PS50112"/>
    </source>
</evidence>
<dbReference type="SMART" id="SM00086">
    <property type="entry name" value="PAC"/>
    <property type="match status" value="4"/>
</dbReference>
<feature type="domain" description="PAS" evidence="2">
    <location>
        <begin position="666"/>
        <end position="739"/>
    </location>
</feature>
<reference evidence="6 7" key="1">
    <citation type="submission" date="2019-03" db="EMBL/GenBank/DDBJ databases">
        <title>Genomic Encyclopedia of Type Strains, Phase IV (KMG-IV): sequencing the most valuable type-strain genomes for metagenomic binning, comparative biology and taxonomic classification.</title>
        <authorList>
            <person name="Goeker M."/>
        </authorList>
    </citation>
    <scope>NUCLEOTIDE SEQUENCE [LARGE SCALE GENOMIC DNA]</scope>
    <source>
        <strain evidence="6 7">DSM 102969</strain>
    </source>
</reference>
<dbReference type="PROSITE" id="PS50883">
    <property type="entry name" value="EAL"/>
    <property type="match status" value="1"/>
</dbReference>
<dbReference type="AlphaFoldDB" id="A0A4R6RIF3"/>
<dbReference type="InterPro" id="IPR000160">
    <property type="entry name" value="GGDEF_dom"/>
</dbReference>
<dbReference type="PANTHER" id="PTHR44757:SF4">
    <property type="entry name" value="DIGUANYLATE CYCLASE DGCE-RELATED"/>
    <property type="match status" value="1"/>
</dbReference>
<evidence type="ECO:0000259" key="5">
    <source>
        <dbReference type="PROSITE" id="PS50887"/>
    </source>
</evidence>